<comment type="caution">
    <text evidence="1">The sequence shown here is derived from an EMBL/GenBank/DDBJ whole genome shotgun (WGS) entry which is preliminary data.</text>
</comment>
<proteinExistence type="predicted"/>
<gene>
    <name evidence="1" type="ORF">Gohar_002829</name>
</gene>
<dbReference type="Proteomes" id="UP000593560">
    <property type="component" value="Unassembled WGS sequence"/>
</dbReference>
<evidence type="ECO:0000313" key="1">
    <source>
        <dbReference type="EMBL" id="MBA0810877.1"/>
    </source>
</evidence>
<protein>
    <submittedName>
        <fullName evidence="1">Uncharacterized protein</fullName>
    </submittedName>
</protein>
<dbReference type="AlphaFoldDB" id="A0A7J9HM16"/>
<sequence length="43" mass="4858">MDVKNSMDVKQILNYPSEDESLMESPTDEEIIQGVMDVPADDE</sequence>
<dbReference type="OrthoDB" id="1597802at2759"/>
<feature type="non-terminal residue" evidence="1">
    <location>
        <position position="43"/>
    </location>
</feature>
<organism evidence="1 2">
    <name type="scientific">Gossypium harknessii</name>
    <dbReference type="NCBI Taxonomy" id="34285"/>
    <lineage>
        <taxon>Eukaryota</taxon>
        <taxon>Viridiplantae</taxon>
        <taxon>Streptophyta</taxon>
        <taxon>Embryophyta</taxon>
        <taxon>Tracheophyta</taxon>
        <taxon>Spermatophyta</taxon>
        <taxon>Magnoliopsida</taxon>
        <taxon>eudicotyledons</taxon>
        <taxon>Gunneridae</taxon>
        <taxon>Pentapetalae</taxon>
        <taxon>rosids</taxon>
        <taxon>malvids</taxon>
        <taxon>Malvales</taxon>
        <taxon>Malvaceae</taxon>
        <taxon>Malvoideae</taxon>
        <taxon>Gossypium</taxon>
    </lineage>
</organism>
<keyword evidence="2" id="KW-1185">Reference proteome</keyword>
<accession>A0A7J9HM16</accession>
<evidence type="ECO:0000313" key="2">
    <source>
        <dbReference type="Proteomes" id="UP000593560"/>
    </source>
</evidence>
<name>A0A7J9HM16_9ROSI</name>
<reference evidence="1 2" key="1">
    <citation type="journal article" date="2019" name="Genome Biol. Evol.">
        <title>Insights into the evolution of the New World diploid cottons (Gossypium, subgenus Houzingenia) based on genome sequencing.</title>
        <authorList>
            <person name="Grover C.E."/>
            <person name="Arick M.A. 2nd"/>
            <person name="Thrash A."/>
            <person name="Conover J.L."/>
            <person name="Sanders W.S."/>
            <person name="Peterson D.G."/>
            <person name="Frelichowski J.E."/>
            <person name="Scheffler J.A."/>
            <person name="Scheffler B.E."/>
            <person name="Wendel J.F."/>
        </authorList>
    </citation>
    <scope>NUCLEOTIDE SEQUENCE [LARGE SCALE GENOMIC DNA]</scope>
    <source>
        <strain evidence="1">0</strain>
        <tissue evidence="1">Leaf</tissue>
    </source>
</reference>
<dbReference type="EMBL" id="JABFAD010000010">
    <property type="protein sequence ID" value="MBA0810877.1"/>
    <property type="molecule type" value="Genomic_DNA"/>
</dbReference>